<dbReference type="Proteomes" id="UP000192932">
    <property type="component" value="Plasmid unnamed1"/>
</dbReference>
<dbReference type="AlphaFoldDB" id="A0A1W6AIE5"/>
<gene>
    <name evidence="1" type="ORF">B7492_30715</name>
</gene>
<organism evidence="1 2">
    <name type="scientific">Bacillus mycoides</name>
    <dbReference type="NCBI Taxonomy" id="1405"/>
    <lineage>
        <taxon>Bacteria</taxon>
        <taxon>Bacillati</taxon>
        <taxon>Bacillota</taxon>
        <taxon>Bacilli</taxon>
        <taxon>Bacillales</taxon>
        <taxon>Bacillaceae</taxon>
        <taxon>Bacillus</taxon>
        <taxon>Bacillus cereus group</taxon>
    </lineage>
</organism>
<evidence type="ECO:0000313" key="1">
    <source>
        <dbReference type="EMBL" id="ARJ25600.1"/>
    </source>
</evidence>
<evidence type="ECO:0000313" key="2">
    <source>
        <dbReference type="Proteomes" id="UP000192932"/>
    </source>
</evidence>
<protein>
    <submittedName>
        <fullName evidence="1">Uncharacterized protein</fullName>
    </submittedName>
</protein>
<proteinExistence type="predicted"/>
<sequence>MEDGTNDRFCVKCNQKAKQMQISLPISIPISINSSLPMAREKMTINSYGRLQEVYKDEWMKEFNKARGFGILKF</sequence>
<dbReference type="EMBL" id="CP020744">
    <property type="protein sequence ID" value="ARJ25600.1"/>
    <property type="molecule type" value="Genomic_DNA"/>
</dbReference>
<keyword evidence="1" id="KW-0614">Plasmid</keyword>
<accession>A0A1W6AIE5</accession>
<geneLocation type="plasmid" evidence="1 2">
    <name>unnamed1</name>
</geneLocation>
<name>A0A1W6AIE5_BACMY</name>
<reference evidence="1 2" key="1">
    <citation type="submission" date="2017-04" db="EMBL/GenBank/DDBJ databases">
        <title>The Characteristic of a Fine Plant Growth-Promoting Rhizobacteria Bacillus mycoides Gnyt1 and its Whole Genome Sequencing Analysis.</title>
        <authorList>
            <person name="Li J.H."/>
            <person name="Yao T."/>
        </authorList>
    </citation>
    <scope>NUCLEOTIDE SEQUENCE [LARGE SCALE GENOMIC DNA]</scope>
    <source>
        <strain evidence="1 2">Gnyt1</strain>
        <plasmid evidence="2">Plasmid unnamed1</plasmid>
    </source>
</reference>